<dbReference type="PANTHER" id="PTHR48104">
    <property type="entry name" value="METACASPASE-4"/>
    <property type="match status" value="1"/>
</dbReference>
<gene>
    <name evidence="3" type="ORF">ARMSODRAFT_1016046</name>
</gene>
<name>A0A2H3BMF1_9AGAR</name>
<dbReference type="GO" id="GO:0005737">
    <property type="term" value="C:cytoplasm"/>
    <property type="evidence" value="ECO:0007669"/>
    <property type="project" value="TreeGrafter"/>
</dbReference>
<dbReference type="GO" id="GO:0004197">
    <property type="term" value="F:cysteine-type endopeptidase activity"/>
    <property type="evidence" value="ECO:0007669"/>
    <property type="project" value="InterPro"/>
</dbReference>
<evidence type="ECO:0000313" key="4">
    <source>
        <dbReference type="Proteomes" id="UP000218334"/>
    </source>
</evidence>
<dbReference type="AlphaFoldDB" id="A0A2H3BMF1"/>
<evidence type="ECO:0000313" key="3">
    <source>
        <dbReference type="EMBL" id="PBK72049.1"/>
    </source>
</evidence>
<keyword evidence="4" id="KW-1185">Reference proteome</keyword>
<dbReference type="Pfam" id="PF00656">
    <property type="entry name" value="Peptidase_C14"/>
    <property type="match status" value="1"/>
</dbReference>
<dbReference type="EMBL" id="KZ293422">
    <property type="protein sequence ID" value="PBK72049.1"/>
    <property type="molecule type" value="Genomic_DNA"/>
</dbReference>
<dbReference type="InterPro" id="IPR050452">
    <property type="entry name" value="Metacaspase"/>
</dbReference>
<comment type="similarity">
    <text evidence="1">Belongs to the peptidase C14B family.</text>
</comment>
<dbReference type="Gene3D" id="3.40.50.1460">
    <property type="match status" value="1"/>
</dbReference>
<dbReference type="PANTHER" id="PTHR48104:SF30">
    <property type="entry name" value="METACASPASE-1"/>
    <property type="match status" value="1"/>
</dbReference>
<feature type="domain" description="Peptidase C14 caspase" evidence="2">
    <location>
        <begin position="32"/>
        <end position="143"/>
    </location>
</feature>
<evidence type="ECO:0000256" key="1">
    <source>
        <dbReference type="ARBA" id="ARBA00009005"/>
    </source>
</evidence>
<organism evidence="3 4">
    <name type="scientific">Armillaria solidipes</name>
    <dbReference type="NCBI Taxonomy" id="1076256"/>
    <lineage>
        <taxon>Eukaryota</taxon>
        <taxon>Fungi</taxon>
        <taxon>Dikarya</taxon>
        <taxon>Basidiomycota</taxon>
        <taxon>Agaricomycotina</taxon>
        <taxon>Agaricomycetes</taxon>
        <taxon>Agaricomycetidae</taxon>
        <taxon>Agaricales</taxon>
        <taxon>Marasmiineae</taxon>
        <taxon>Physalacriaceae</taxon>
        <taxon>Armillaria</taxon>
    </lineage>
</organism>
<accession>A0A2H3BMF1</accession>
<dbReference type="Proteomes" id="UP000218334">
    <property type="component" value="Unassembled WGS sequence"/>
</dbReference>
<evidence type="ECO:0000259" key="2">
    <source>
        <dbReference type="Pfam" id="PF00656"/>
    </source>
</evidence>
<reference evidence="4" key="1">
    <citation type="journal article" date="2017" name="Nat. Ecol. Evol.">
        <title>Genome expansion and lineage-specific genetic innovations in the forest pathogenic fungi Armillaria.</title>
        <authorList>
            <person name="Sipos G."/>
            <person name="Prasanna A.N."/>
            <person name="Walter M.C."/>
            <person name="O'Connor E."/>
            <person name="Balint B."/>
            <person name="Krizsan K."/>
            <person name="Kiss B."/>
            <person name="Hess J."/>
            <person name="Varga T."/>
            <person name="Slot J."/>
            <person name="Riley R."/>
            <person name="Boka B."/>
            <person name="Rigling D."/>
            <person name="Barry K."/>
            <person name="Lee J."/>
            <person name="Mihaltcheva S."/>
            <person name="LaButti K."/>
            <person name="Lipzen A."/>
            <person name="Waldron R."/>
            <person name="Moloney N.M."/>
            <person name="Sperisen C."/>
            <person name="Kredics L."/>
            <person name="Vagvoelgyi C."/>
            <person name="Patrignani A."/>
            <person name="Fitzpatrick D."/>
            <person name="Nagy I."/>
            <person name="Doyle S."/>
            <person name="Anderson J.B."/>
            <person name="Grigoriev I.V."/>
            <person name="Gueldener U."/>
            <person name="Muensterkoetter M."/>
            <person name="Nagy L.G."/>
        </authorList>
    </citation>
    <scope>NUCLEOTIDE SEQUENCE [LARGE SCALE GENOMIC DNA]</scope>
    <source>
        <strain evidence="4">28-4</strain>
    </source>
</reference>
<sequence>MQACIELYSAVAMGLPRSHWMNRYGVDASRFWAVLIGIDAYEHRHLRGCVSDALLMKSFLVDDLGVSEERIRCLLGSEDPTLGDPLIPSRDNIIRVLYSLIDNQEIDPGDNILVYFTGHGASYNSAKHSQKPKCDTNSCPVEALCPLDRDTLDAEGRYVPDISDRELDALHGNISRQRA</sequence>
<dbReference type="InterPro" id="IPR011600">
    <property type="entry name" value="Pept_C14_caspase"/>
</dbReference>
<protein>
    <recommendedName>
        <fullName evidence="2">Peptidase C14 caspase domain-containing protein</fullName>
    </recommendedName>
</protein>
<dbReference type="GO" id="GO:0006508">
    <property type="term" value="P:proteolysis"/>
    <property type="evidence" value="ECO:0007669"/>
    <property type="project" value="InterPro"/>
</dbReference>
<proteinExistence type="inferred from homology"/>